<evidence type="ECO:0000313" key="1">
    <source>
        <dbReference type="EMBL" id="RAV08039.1"/>
    </source>
</evidence>
<dbReference type="RefSeq" id="WP_113036920.1">
    <property type="nucleotide sequence ID" value="NZ_QMFB01000065.1"/>
</dbReference>
<sequence>MRIAKVAVYVDRQAAERHWHYGLNVFQTYIYEILEHAGIAYEKVDRADRLDGSAYDVVIASLTNEDAAGSQALWDAAAAGSTVIAYGGLSALAGKIHAIQLPASSAGYALLPEAIGETRPLRFTAAQPWGVAPEAGQVRQEGTVRLHHPEGKDIAPLLLVFPIEKGELHRFAVDIPTTVVHLQQGMSPVLFDGVPAPDGSAPLNEGILKADDRISLDWELDRIHSETGQPYFPHPYADLWREALVSHLLRTVTDKGMTLPFVGYWPDGVQHVALISHDSDGNIDESAETTLRVLKEQDIRSSWCMIEPGYSPEVYDKILGDGHELAFHYNALTTDKGFWDEAEFKRQFGWLKEATKLDRIVSNKDHYTIFHGWGDLFAWCESVGIQVDQTRGPSKRGNVGYLFGTCHPYMPIAWANERNRMYDVMEIGFLTQDLDIDRWADSSVIVPFLEQAARVEGIAHFLFHQVHLHTKESVRKAFARFVQEAKSRGFVFWTAEEINAWERSRRQVRIQTSGEGVDVQVALTLQAGAEAASASEASGKADGIPAKTVVWIPLPAGQASPESVLKFGVPCLKKVVS</sequence>
<protein>
    <recommendedName>
        <fullName evidence="3">NodB homology domain-containing protein</fullName>
    </recommendedName>
</protein>
<proteinExistence type="predicted"/>
<dbReference type="AlphaFoldDB" id="A0A329LJU3"/>
<dbReference type="Proteomes" id="UP000250369">
    <property type="component" value="Unassembled WGS sequence"/>
</dbReference>
<dbReference type="Gene3D" id="3.20.20.370">
    <property type="entry name" value="Glycoside hydrolase/deacetylase"/>
    <property type="match status" value="1"/>
</dbReference>
<evidence type="ECO:0008006" key="3">
    <source>
        <dbReference type="Google" id="ProtNLM"/>
    </source>
</evidence>
<dbReference type="SUPFAM" id="SSF88713">
    <property type="entry name" value="Glycoside hydrolase/deacetylase"/>
    <property type="match status" value="1"/>
</dbReference>
<keyword evidence="2" id="KW-1185">Reference proteome</keyword>
<dbReference type="OrthoDB" id="2492838at2"/>
<dbReference type="GO" id="GO:0005975">
    <property type="term" value="P:carbohydrate metabolic process"/>
    <property type="evidence" value="ECO:0007669"/>
    <property type="project" value="InterPro"/>
</dbReference>
<comment type="caution">
    <text evidence="1">The sequence shown here is derived from an EMBL/GenBank/DDBJ whole genome shotgun (WGS) entry which is preliminary data.</text>
</comment>
<reference evidence="1 2" key="1">
    <citation type="journal article" date="2009" name="Int. J. Syst. Evol. Microbiol.">
        <title>Paenibacillus contaminans sp. nov., isolated from a contaminated laboratory plate.</title>
        <authorList>
            <person name="Chou J.H."/>
            <person name="Lee J.H."/>
            <person name="Lin M.C."/>
            <person name="Chang P.S."/>
            <person name="Arun A.B."/>
            <person name="Young C.C."/>
            <person name="Chen W.M."/>
        </authorList>
    </citation>
    <scope>NUCLEOTIDE SEQUENCE [LARGE SCALE GENOMIC DNA]</scope>
    <source>
        <strain evidence="1 2">CKOBP-6</strain>
    </source>
</reference>
<accession>A0A329LJU3</accession>
<organism evidence="1 2">
    <name type="scientific">Paenibacillus contaminans</name>
    <dbReference type="NCBI Taxonomy" id="450362"/>
    <lineage>
        <taxon>Bacteria</taxon>
        <taxon>Bacillati</taxon>
        <taxon>Bacillota</taxon>
        <taxon>Bacilli</taxon>
        <taxon>Bacillales</taxon>
        <taxon>Paenibacillaceae</taxon>
        <taxon>Paenibacillus</taxon>
    </lineage>
</organism>
<gene>
    <name evidence="1" type="ORF">DQG23_41450</name>
</gene>
<dbReference type="InterPro" id="IPR011330">
    <property type="entry name" value="Glyco_hydro/deAcase_b/a-brl"/>
</dbReference>
<evidence type="ECO:0000313" key="2">
    <source>
        <dbReference type="Proteomes" id="UP000250369"/>
    </source>
</evidence>
<dbReference type="EMBL" id="QMFB01000065">
    <property type="protein sequence ID" value="RAV08039.1"/>
    <property type="molecule type" value="Genomic_DNA"/>
</dbReference>
<name>A0A329LJU3_9BACL</name>